<feature type="compositionally biased region" description="Polar residues" evidence="1">
    <location>
        <begin position="346"/>
        <end position="358"/>
    </location>
</feature>
<dbReference type="Pfam" id="PF15249">
    <property type="entry name" value="GLTSCR1"/>
    <property type="match status" value="1"/>
</dbReference>
<keyword evidence="4" id="KW-1185">Reference proteome</keyword>
<feature type="compositionally biased region" description="Gly residues" evidence="1">
    <location>
        <begin position="149"/>
        <end position="161"/>
    </location>
</feature>
<dbReference type="InterPro" id="IPR015671">
    <property type="entry name" value="GSCR1_dom"/>
</dbReference>
<feature type="region of interest" description="Disordered" evidence="1">
    <location>
        <begin position="514"/>
        <end position="560"/>
    </location>
</feature>
<feature type="compositionally biased region" description="Basic and acidic residues" evidence="1">
    <location>
        <begin position="303"/>
        <end position="314"/>
    </location>
</feature>
<reference evidence="4" key="1">
    <citation type="journal article" date="2018" name="Nat. Microbiol.">
        <title>Leveraging single-cell genomics to expand the fungal tree of life.</title>
        <authorList>
            <person name="Ahrendt S.R."/>
            <person name="Quandt C.A."/>
            <person name="Ciobanu D."/>
            <person name="Clum A."/>
            <person name="Salamov A."/>
            <person name="Andreopoulos B."/>
            <person name="Cheng J.F."/>
            <person name="Woyke T."/>
            <person name="Pelin A."/>
            <person name="Henrissat B."/>
            <person name="Reynolds N.K."/>
            <person name="Benny G.L."/>
            <person name="Smith M.E."/>
            <person name="James T.Y."/>
            <person name="Grigoriev I.V."/>
        </authorList>
    </citation>
    <scope>NUCLEOTIDE SEQUENCE [LARGE SCALE GENOMIC DNA]</scope>
</reference>
<accession>A0A4P9WLH7</accession>
<dbReference type="EMBL" id="KZ995036">
    <property type="protein sequence ID" value="RKO91506.1"/>
    <property type="molecule type" value="Genomic_DNA"/>
</dbReference>
<organism evidence="3 4">
    <name type="scientific">Blyttiomyces helicus</name>
    <dbReference type="NCBI Taxonomy" id="388810"/>
    <lineage>
        <taxon>Eukaryota</taxon>
        <taxon>Fungi</taxon>
        <taxon>Fungi incertae sedis</taxon>
        <taxon>Chytridiomycota</taxon>
        <taxon>Chytridiomycota incertae sedis</taxon>
        <taxon>Chytridiomycetes</taxon>
        <taxon>Chytridiomycetes incertae sedis</taxon>
        <taxon>Blyttiomyces</taxon>
    </lineage>
</organism>
<evidence type="ECO:0000313" key="3">
    <source>
        <dbReference type="EMBL" id="RKO91506.1"/>
    </source>
</evidence>
<proteinExistence type="predicted"/>
<evidence type="ECO:0000256" key="1">
    <source>
        <dbReference type="SAM" id="MobiDB-lite"/>
    </source>
</evidence>
<feature type="region of interest" description="Disordered" evidence="1">
    <location>
        <begin position="132"/>
        <end position="358"/>
    </location>
</feature>
<gene>
    <name evidence="3" type="ORF">BDK51DRAFT_46187</name>
</gene>
<feature type="compositionally biased region" description="Polar residues" evidence="1">
    <location>
        <begin position="473"/>
        <end position="482"/>
    </location>
</feature>
<dbReference type="OrthoDB" id="2162865at2759"/>
<name>A0A4P9WLH7_9FUNG</name>
<dbReference type="SUPFAM" id="SSF81995">
    <property type="entry name" value="beta-sandwich domain of Sec23/24"/>
    <property type="match status" value="1"/>
</dbReference>
<feature type="region of interest" description="Disordered" evidence="1">
    <location>
        <begin position="466"/>
        <end position="488"/>
    </location>
</feature>
<feature type="domain" description="GLTSCR protein conserved" evidence="2">
    <location>
        <begin position="386"/>
        <end position="450"/>
    </location>
</feature>
<feature type="compositionally biased region" description="Low complexity" evidence="1">
    <location>
        <begin position="278"/>
        <end position="291"/>
    </location>
</feature>
<protein>
    <recommendedName>
        <fullName evidence="2">GLTSCR protein conserved domain-containing protein</fullName>
    </recommendedName>
</protein>
<dbReference type="Proteomes" id="UP000269721">
    <property type="component" value="Unassembled WGS sequence"/>
</dbReference>
<evidence type="ECO:0000259" key="2">
    <source>
        <dbReference type="Pfam" id="PF15249"/>
    </source>
</evidence>
<dbReference type="AlphaFoldDB" id="A0A4P9WLH7"/>
<sequence>MRAWYKQKCLRAGGSSGVGRSSHRLLRSAQQAGASRRDPWPSRSVVDLRLAATTTTAIFAACTSAVSGAPRALLLSPLPSISHRKSKSNEIPPPQYGSMGSFPPFAGVAMPVGIHPGGQVGMPMGMMRGGWGPMGSEPNAPWGAWNGPRPGGGAPGAGGEGNRPPAPPPTSAPPHSGQMPPRGPTMPPSSAQRQQFHQAQQAYQLHSQPSQPQHQGGHPSPQGGQYAPGAGAFAPTPYVPFMYPPYPTGRPDLSGGGGPSGSGQGAAPTGSGYAGHVGQAASGGSFASSAQDPGLSRAGPGDSRADEQYVDKGAARPRSRPIAGIAPKRSRSGKKNPVTEPRSQAKVRSSSPTVRTNLDASTGLTTLSNLLLRTPRPRIIKVIASDHNAILRPPPTAFSSADDAIRRLLPFHVFQLPEREPAPPRSADEEKALIAKSMELFERFDRWSEKQIERVKRFTDERFTRKRHHHIPSSENVPGTNVPQPPAPSLPFSFPSLPDGRPPGRLHTALMNLRLESPKRGAGCKLEETRTSSDTQRAKLAAHQPDSRPDYASTDLHMDD</sequence>
<feature type="compositionally biased region" description="Low complexity" evidence="1">
    <location>
        <begin position="191"/>
        <end position="235"/>
    </location>
</feature>
<feature type="compositionally biased region" description="Gly residues" evidence="1">
    <location>
        <begin position="254"/>
        <end position="264"/>
    </location>
</feature>
<evidence type="ECO:0000313" key="4">
    <source>
        <dbReference type="Proteomes" id="UP000269721"/>
    </source>
</evidence>
<feature type="region of interest" description="Disordered" evidence="1">
    <location>
        <begin position="12"/>
        <end position="40"/>
    </location>
</feature>